<reference evidence="3" key="1">
    <citation type="submission" date="2002-05" db="EMBL/GenBank/DDBJ databases">
        <title>Oryza sativa nipponbare(GA3) genomic DNA, chromosome 7, PAC clone:P0018C07.</title>
        <authorList>
            <person name="Sasaki T."/>
            <person name="Matsumoto T."/>
            <person name="Katayose Y."/>
        </authorList>
    </citation>
    <scope>NUCLEOTIDE SEQUENCE</scope>
</reference>
<feature type="compositionally biased region" description="Gly residues" evidence="1">
    <location>
        <begin position="240"/>
        <end position="251"/>
    </location>
</feature>
<accession>Q8H3F0</accession>
<gene>
    <name evidence="3" type="primary">P0018C07.103</name>
    <name evidence="4" type="ORF">OSJNBb0003M19.32</name>
</gene>
<feature type="chain" id="PRO_5010145898" evidence="2">
    <location>
        <begin position="22"/>
        <end position="402"/>
    </location>
</feature>
<feature type="compositionally biased region" description="Pro residues" evidence="1">
    <location>
        <begin position="223"/>
        <end position="232"/>
    </location>
</feature>
<evidence type="ECO:0000313" key="3">
    <source>
        <dbReference type="EMBL" id="BAC20785.1"/>
    </source>
</evidence>
<sequence length="402" mass="43743">MYGGMLAAIVMMLFMVDPVLQHVTILLDLCGFAILSFGNLQIPAAIVREELARMRLTQHDSFGVGEKTNLGQSLTILCSMHAGGLLVHPSEIPRSPWWIHRGVESVNLYYAYAFDKYMEGGVFAPKRINLSNFAIDSINSDMSKNQLYGIRMMHTFLQRDPTRAQLLEKLTTSTQTKARLINMLDWTDGNHHTTVGKKQKEKRNRGCNGGSNGLLRVEGSKDPPAPTLPPPLTVGTTAVGSGGGGGGGGGDEGGERWRRSHELDEIGSLAPCKTANERSRETNLQRQKETKSIPNLCIHTPIQRSTVVNGMHGVRIDLGGGKERKKPGWASPFFDTGASPADADADAVAGRESRVRRLASGPMSSRPQRVASFLSCKPWKNVVGFTPSELPAMLLSASIQRA</sequence>
<dbReference type="EMBL" id="AP006460">
    <property type="protein sequence ID" value="BAD32043.1"/>
    <property type="molecule type" value="Genomic_DNA"/>
</dbReference>
<evidence type="ECO:0000256" key="1">
    <source>
        <dbReference type="SAM" id="MobiDB-lite"/>
    </source>
</evidence>
<reference evidence="5" key="3">
    <citation type="journal article" date="2005" name="Nature">
        <title>The map-based sequence of the rice genome.</title>
        <authorList>
            <consortium name="International rice genome sequencing project (IRGSP)"/>
            <person name="Matsumoto T."/>
            <person name="Wu J."/>
            <person name="Kanamori H."/>
            <person name="Katayose Y."/>
            <person name="Fujisawa M."/>
            <person name="Namiki N."/>
            <person name="Mizuno H."/>
            <person name="Yamamoto K."/>
            <person name="Antonio B.A."/>
            <person name="Baba T."/>
            <person name="Sakata K."/>
            <person name="Nagamura Y."/>
            <person name="Aoki H."/>
            <person name="Arikawa K."/>
            <person name="Arita K."/>
            <person name="Bito T."/>
            <person name="Chiden Y."/>
            <person name="Fujitsuka N."/>
            <person name="Fukunaka R."/>
            <person name="Hamada M."/>
            <person name="Harada C."/>
            <person name="Hayashi A."/>
            <person name="Hijishita S."/>
            <person name="Honda M."/>
            <person name="Hosokawa S."/>
            <person name="Ichikawa Y."/>
            <person name="Idonuma A."/>
            <person name="Iijima M."/>
            <person name="Ikeda M."/>
            <person name="Ikeno M."/>
            <person name="Ito K."/>
            <person name="Ito S."/>
            <person name="Ito T."/>
            <person name="Ito Y."/>
            <person name="Ito Y."/>
            <person name="Iwabuchi A."/>
            <person name="Kamiya K."/>
            <person name="Karasawa W."/>
            <person name="Kurita K."/>
            <person name="Katagiri S."/>
            <person name="Kikuta A."/>
            <person name="Kobayashi H."/>
            <person name="Kobayashi N."/>
            <person name="Machita K."/>
            <person name="Maehara T."/>
            <person name="Masukawa M."/>
            <person name="Mizubayashi T."/>
            <person name="Mukai Y."/>
            <person name="Nagasaki H."/>
            <person name="Nagata Y."/>
            <person name="Naito S."/>
            <person name="Nakashima M."/>
            <person name="Nakama Y."/>
            <person name="Nakamichi Y."/>
            <person name="Nakamura M."/>
            <person name="Meguro A."/>
            <person name="Negishi M."/>
            <person name="Ohta I."/>
            <person name="Ohta T."/>
            <person name="Okamoto M."/>
            <person name="Ono N."/>
            <person name="Saji S."/>
            <person name="Sakaguchi M."/>
            <person name="Sakai K."/>
            <person name="Shibata M."/>
            <person name="Shimokawa T."/>
            <person name="Song J."/>
            <person name="Takazaki Y."/>
            <person name="Terasawa K."/>
            <person name="Tsugane M."/>
            <person name="Tsuji K."/>
            <person name="Ueda S."/>
            <person name="Waki K."/>
            <person name="Yamagata H."/>
            <person name="Yamamoto M."/>
            <person name="Yamamoto S."/>
            <person name="Yamane H."/>
            <person name="Yoshiki S."/>
            <person name="Yoshihara R."/>
            <person name="Yukawa K."/>
            <person name="Zhong H."/>
            <person name="Yano M."/>
            <person name="Yuan Q."/>
            <person name="Ouyang S."/>
            <person name="Liu J."/>
            <person name="Jones K.M."/>
            <person name="Gansberger K."/>
            <person name="Moffat K."/>
            <person name="Hill J."/>
            <person name="Bera J."/>
            <person name="Fadrosh D."/>
            <person name="Jin S."/>
            <person name="Johri S."/>
            <person name="Kim M."/>
            <person name="Overton L."/>
            <person name="Reardon M."/>
            <person name="Tsitrin T."/>
            <person name="Vuong H."/>
            <person name="Weaver B."/>
            <person name="Ciecko A."/>
            <person name="Tallon L."/>
            <person name="Jackson J."/>
            <person name="Pai G."/>
            <person name="Aken S.V."/>
            <person name="Utterback T."/>
            <person name="Reidmuller S."/>
            <person name="Feldblyum T."/>
            <person name="Hsiao J."/>
            <person name="Zismann V."/>
            <person name="Iobst S."/>
            <person name="de Vazeille A.R."/>
            <person name="Buell C.R."/>
            <person name="Ying K."/>
            <person name="Li Y."/>
            <person name="Lu T."/>
            <person name="Huang Y."/>
            <person name="Zhao Q."/>
            <person name="Feng Q."/>
            <person name="Zhang L."/>
            <person name="Zhu J."/>
            <person name="Weng Q."/>
            <person name="Mu J."/>
            <person name="Lu Y."/>
            <person name="Fan D."/>
            <person name="Liu Y."/>
            <person name="Guan J."/>
            <person name="Zhang Y."/>
            <person name="Yu S."/>
            <person name="Liu X."/>
            <person name="Zhang Y."/>
            <person name="Hong G."/>
            <person name="Han B."/>
            <person name="Choisne N."/>
            <person name="Demange N."/>
            <person name="Orjeda G."/>
            <person name="Samain S."/>
            <person name="Cattolico L."/>
            <person name="Pelletier E."/>
            <person name="Couloux A."/>
            <person name="Segurens B."/>
            <person name="Wincker P."/>
            <person name="D'Hont A."/>
            <person name="Scarpelli C."/>
            <person name="Weissenbach J."/>
            <person name="Salanoubat M."/>
            <person name="Quetier F."/>
            <person name="Yu Y."/>
            <person name="Kim H.R."/>
            <person name="Rambo T."/>
            <person name="Currie J."/>
            <person name="Collura K."/>
            <person name="Luo M."/>
            <person name="Yang T."/>
            <person name="Ammiraju J.S.S."/>
            <person name="Engler F."/>
            <person name="Soderlund C."/>
            <person name="Wing R.A."/>
            <person name="Palmer L.E."/>
            <person name="de la Bastide M."/>
            <person name="Spiegel L."/>
            <person name="Nascimento L."/>
            <person name="Zutavern T."/>
            <person name="O'Shaughnessy A."/>
            <person name="Dike S."/>
            <person name="Dedhia N."/>
            <person name="Preston R."/>
            <person name="Balija V."/>
            <person name="McCombie W.R."/>
            <person name="Chow T."/>
            <person name="Chen H."/>
            <person name="Chung M."/>
            <person name="Chen C."/>
            <person name="Shaw J."/>
            <person name="Wu H."/>
            <person name="Hsiao K."/>
            <person name="Chao Y."/>
            <person name="Chu M."/>
            <person name="Cheng C."/>
            <person name="Hour A."/>
            <person name="Lee P."/>
            <person name="Lin S."/>
            <person name="Lin Y."/>
            <person name="Liou J."/>
            <person name="Liu S."/>
            <person name="Hsing Y."/>
            <person name="Raghuvanshi S."/>
            <person name="Mohanty A."/>
            <person name="Bharti A.K."/>
            <person name="Gaur A."/>
            <person name="Gupta V."/>
            <person name="Kumar D."/>
            <person name="Ravi V."/>
            <person name="Vij S."/>
            <person name="Kapur A."/>
            <person name="Khurana P."/>
            <person name="Khurana P."/>
            <person name="Khurana J.P."/>
            <person name="Tyagi A.K."/>
            <person name="Gaikwad K."/>
            <person name="Singh A."/>
            <person name="Dalal V."/>
            <person name="Srivastava S."/>
            <person name="Dixit A."/>
            <person name="Pal A.K."/>
            <person name="Ghazi I.A."/>
            <person name="Yadav M."/>
            <person name="Pandit A."/>
            <person name="Bhargava A."/>
            <person name="Sureshbabu K."/>
            <person name="Batra K."/>
            <person name="Sharma T.R."/>
            <person name="Mohapatra T."/>
            <person name="Singh N.K."/>
            <person name="Messing J."/>
            <person name="Nelson A.B."/>
            <person name="Fuks G."/>
            <person name="Kavchok S."/>
            <person name="Keizer G."/>
            <person name="Linton E."/>
            <person name="Llaca V."/>
            <person name="Song R."/>
            <person name="Tanyolac B."/>
            <person name="Young S."/>
            <person name="Ho-Il K."/>
            <person name="Hahn J.H."/>
            <person name="Sangsakoo G."/>
            <person name="Vanavichit A."/>
            <person name="de Mattos Luiz.A.T."/>
            <person name="Zimmer P.D."/>
            <person name="Malone G."/>
            <person name="Dellagostin O."/>
            <person name="de Oliveira A.C."/>
            <person name="Bevan M."/>
            <person name="Bancroft I."/>
            <person name="Minx P."/>
            <person name="Cordum H."/>
            <person name="Wilson R."/>
            <person name="Cheng Z."/>
            <person name="Jin W."/>
            <person name="Jiang J."/>
            <person name="Leong S.A."/>
            <person name="Iwama H."/>
            <person name="Gojobori T."/>
            <person name="Itoh T."/>
            <person name="Niimura Y."/>
            <person name="Fujii Y."/>
            <person name="Habara T."/>
            <person name="Sakai H."/>
            <person name="Sato Y."/>
            <person name="Wilson G."/>
            <person name="Kumar K."/>
            <person name="McCouch S."/>
            <person name="Juretic N."/>
            <person name="Hoen D."/>
            <person name="Wright S."/>
            <person name="Bruskiewich R."/>
            <person name="Bureau T."/>
            <person name="Miyao A."/>
            <person name="Hirochika H."/>
            <person name="Nishikawa T."/>
            <person name="Kadowaki K."/>
            <person name="Sugiura M."/>
            <person name="Burr B."/>
            <person name="Sasaki T."/>
        </authorList>
    </citation>
    <scope>NUCLEOTIDE SEQUENCE [LARGE SCALE GENOMIC DNA]</scope>
    <source>
        <strain evidence="5">cv. Nipponbare</strain>
    </source>
</reference>
<evidence type="ECO:0000313" key="5">
    <source>
        <dbReference type="Proteomes" id="UP000000763"/>
    </source>
</evidence>
<keyword evidence="2" id="KW-0732">Signal</keyword>
<protein>
    <submittedName>
        <fullName evidence="3">BLE2 protein</fullName>
    </submittedName>
</protein>
<proteinExistence type="predicted"/>
<evidence type="ECO:0000313" key="4">
    <source>
        <dbReference type="EMBL" id="BAD32043.1"/>
    </source>
</evidence>
<reference evidence="5" key="4">
    <citation type="journal article" date="2008" name="Nucleic Acids Res.">
        <title>The rice annotation project database (RAP-DB): 2008 update.</title>
        <authorList>
            <consortium name="The rice annotation project (RAP)"/>
        </authorList>
    </citation>
    <scope>GENOME REANNOTATION</scope>
    <source>
        <strain evidence="5">cv. Nipponbare</strain>
    </source>
</reference>
<dbReference type="AlphaFoldDB" id="Q8H3F0"/>
<dbReference type="EMBL" id="AP005182">
    <property type="protein sequence ID" value="BAC20785.1"/>
    <property type="molecule type" value="Genomic_DNA"/>
</dbReference>
<feature type="compositionally biased region" description="Basic residues" evidence="1">
    <location>
        <begin position="194"/>
        <end position="205"/>
    </location>
</feature>
<feature type="region of interest" description="Disordered" evidence="1">
    <location>
        <begin position="191"/>
        <end position="257"/>
    </location>
</feature>
<dbReference type="PANTHER" id="PTHR33115">
    <property type="entry name" value="ARM REPEAT SUPERFAMILY PROTEIN"/>
    <property type="match status" value="1"/>
</dbReference>
<organism evidence="3 5">
    <name type="scientific">Oryza sativa subsp. japonica</name>
    <name type="common">Rice</name>
    <dbReference type="NCBI Taxonomy" id="39947"/>
    <lineage>
        <taxon>Eukaryota</taxon>
        <taxon>Viridiplantae</taxon>
        <taxon>Streptophyta</taxon>
        <taxon>Embryophyta</taxon>
        <taxon>Tracheophyta</taxon>
        <taxon>Spermatophyta</taxon>
        <taxon>Magnoliopsida</taxon>
        <taxon>Liliopsida</taxon>
        <taxon>Poales</taxon>
        <taxon>Poaceae</taxon>
        <taxon>BOP clade</taxon>
        <taxon>Oryzoideae</taxon>
        <taxon>Oryzeae</taxon>
        <taxon>Oryzinae</taxon>
        <taxon>Oryza</taxon>
        <taxon>Oryza sativa</taxon>
    </lineage>
</organism>
<evidence type="ECO:0000256" key="2">
    <source>
        <dbReference type="SAM" id="SignalP"/>
    </source>
</evidence>
<dbReference type="Proteomes" id="UP000000763">
    <property type="component" value="Chromosome 7"/>
</dbReference>
<name>Q8H3F0_ORYSJ</name>
<reference evidence="4" key="2">
    <citation type="submission" date="2003-05" db="EMBL/GenBank/DDBJ databases">
        <title>Oryza sativa nipponbare(GA3) genomic DNA, chromosome 7, BAC clone:OSJNBb0003M19.</title>
        <authorList>
            <person name="Sasaki T."/>
            <person name="Matsumoto T."/>
            <person name="Katayose Y."/>
        </authorList>
    </citation>
    <scope>NUCLEOTIDE SEQUENCE</scope>
</reference>
<dbReference type="PANTHER" id="PTHR33115:SF11">
    <property type="entry name" value="OS07G0654700 PROTEIN"/>
    <property type="match status" value="1"/>
</dbReference>
<feature type="signal peptide" evidence="2">
    <location>
        <begin position="1"/>
        <end position="21"/>
    </location>
</feature>